<dbReference type="PANTHER" id="PTHR11575">
    <property type="entry name" value="5'-NUCLEOTIDASE-RELATED"/>
    <property type="match status" value="1"/>
</dbReference>
<dbReference type="InterPro" id="IPR036907">
    <property type="entry name" value="5'-Nucleotdase_C_sf"/>
</dbReference>
<dbReference type="SUPFAM" id="SSF55816">
    <property type="entry name" value="5'-nucleotidase (syn. UDP-sugar hydrolase), C-terminal domain"/>
    <property type="match status" value="1"/>
</dbReference>
<dbReference type="PRINTS" id="PR01607">
    <property type="entry name" value="APYRASEFAMLY"/>
</dbReference>
<evidence type="ECO:0000313" key="5">
    <source>
        <dbReference type="EMBL" id="KMT61350.1"/>
    </source>
</evidence>
<dbReference type="RefSeq" id="WP_007475055.1">
    <property type="nucleotide sequence ID" value="NZ_KQ130609.1"/>
</dbReference>
<comment type="caution">
    <text evidence="5">The sequence shown here is derived from an EMBL/GenBank/DDBJ whole genome shotgun (WGS) entry which is preliminary data.</text>
</comment>
<evidence type="ECO:0000313" key="6">
    <source>
        <dbReference type="Proteomes" id="UP000052258"/>
    </source>
</evidence>
<feature type="domain" description="5'-Nucleotidase C-terminal" evidence="4">
    <location>
        <begin position="283"/>
        <end position="379"/>
    </location>
</feature>
<feature type="domain" description="Calcineurin-like phosphoesterase" evidence="3">
    <location>
        <begin position="5"/>
        <end position="202"/>
    </location>
</feature>
<dbReference type="PATRIC" id="fig|1430899.3.peg.57"/>
<dbReference type="Pfam" id="PF00149">
    <property type="entry name" value="Metallophos"/>
    <property type="match status" value="1"/>
</dbReference>
<keyword evidence="2" id="KW-0378">Hydrolase</keyword>
<dbReference type="CDD" id="cd00845">
    <property type="entry name" value="MPP_UshA_N_like"/>
    <property type="match status" value="1"/>
</dbReference>
<dbReference type="GO" id="GO:0000166">
    <property type="term" value="F:nucleotide binding"/>
    <property type="evidence" value="ECO:0007669"/>
    <property type="project" value="UniProtKB-KW"/>
</dbReference>
<dbReference type="SUPFAM" id="SSF56300">
    <property type="entry name" value="Metallo-dependent phosphatases"/>
    <property type="match status" value="1"/>
</dbReference>
<dbReference type="Proteomes" id="UP000052258">
    <property type="component" value="Unassembled WGS sequence"/>
</dbReference>
<dbReference type="OrthoDB" id="9793179at2"/>
<keyword evidence="6" id="KW-1185">Reference proteome</keyword>
<keyword evidence="1" id="KW-0732">Signal</keyword>
<dbReference type="InterPro" id="IPR029052">
    <property type="entry name" value="Metallo-depent_PP-like"/>
</dbReference>
<dbReference type="InterPro" id="IPR006179">
    <property type="entry name" value="5_nucleotidase/apyrase"/>
</dbReference>
<keyword evidence="2" id="KW-0547">Nucleotide-binding</keyword>
<dbReference type="Gene3D" id="3.60.21.10">
    <property type="match status" value="1"/>
</dbReference>
<dbReference type="Pfam" id="PF02872">
    <property type="entry name" value="5_nucleotid_C"/>
    <property type="match status" value="1"/>
</dbReference>
<organism evidence="5 6">
    <name type="scientific">Listeria fleischmannii 1991</name>
    <dbReference type="NCBI Taxonomy" id="1430899"/>
    <lineage>
        <taxon>Bacteria</taxon>
        <taxon>Bacillati</taxon>
        <taxon>Bacillota</taxon>
        <taxon>Bacilli</taxon>
        <taxon>Bacillales</taxon>
        <taxon>Listeriaceae</taxon>
        <taxon>Listeria</taxon>
    </lineage>
</organism>
<protein>
    <submittedName>
        <fullName evidence="5">Putative metallophosphoesterase yunD</fullName>
    </submittedName>
</protein>
<evidence type="ECO:0000256" key="1">
    <source>
        <dbReference type="ARBA" id="ARBA00022729"/>
    </source>
</evidence>
<evidence type="ECO:0000259" key="4">
    <source>
        <dbReference type="Pfam" id="PF02872"/>
    </source>
</evidence>
<dbReference type="InterPro" id="IPR004843">
    <property type="entry name" value="Calcineurin-like_PHP"/>
</dbReference>
<dbReference type="PANTHER" id="PTHR11575:SF23">
    <property type="entry name" value="5-NUCLEOTIDASE FAMILY PROTEIN"/>
    <property type="match status" value="1"/>
</dbReference>
<dbReference type="Gene3D" id="3.90.780.10">
    <property type="entry name" value="5'-Nucleotidase, C-terminal domain"/>
    <property type="match status" value="1"/>
</dbReference>
<dbReference type="InterPro" id="IPR008334">
    <property type="entry name" value="5'-Nucleotdase_C"/>
</dbReference>
<gene>
    <name evidence="5" type="ORF">X560_0058</name>
</gene>
<dbReference type="InterPro" id="IPR011240">
    <property type="entry name" value="Pesterase_YunD"/>
</dbReference>
<comment type="similarity">
    <text evidence="2">Belongs to the 5'-nucleotidase family.</text>
</comment>
<dbReference type="AlphaFoldDB" id="A0A0J8GFB4"/>
<dbReference type="EMBL" id="AZHO01000002">
    <property type="protein sequence ID" value="KMT61350.1"/>
    <property type="molecule type" value="Genomic_DNA"/>
</dbReference>
<dbReference type="PIRSF" id="PIRSF036361">
    <property type="entry name" value="YunD"/>
    <property type="match status" value="1"/>
</dbReference>
<accession>A0A0J8GFB4</accession>
<sequence length="458" mass="52154">MKELQIWHTNDVHSHLENWPRIQLFLQDKKENNPENSLFFDIGDFLDRVHPLTEGSAGKANVALLNELPYDAVTIGNNEGTTLSYEGLETLYEEANFEVVCANIYGDKARKTQTRFAKPFIYKFVEGVKIAVIGLTAAFSEYYESLDFGVEEPLSCLKKQLALLDEDTDCIILLSHLGLPFDEQIAETFPEIDLILGSHTHHLLEEGKKVGSTLLAACGRWGEYVGQVTLTFDEQNKVLEKTATVYKTQDLEAPKDEVAQITGFFEKGKDMLSKKVVALPTKLAHNWFGDSEIADFFYEAACSFTKADTFLTNAGIYMTDLEAGDITAFDIHQLLPHPLNLIVVTLTGRELEVLIQEIIRKQEELKDIPLRGFGFRGEIFGAVLMKRMGFDKTFGVPLWDGEPVILRRKYRIVTHDTFVYAPFFPIIKQAKQKEVYTPELLRDIFTWQLKKRYGEEKE</sequence>
<dbReference type="GO" id="GO:0008768">
    <property type="term" value="F:UDP-sugar diphosphatase activity"/>
    <property type="evidence" value="ECO:0007669"/>
    <property type="project" value="TreeGrafter"/>
</dbReference>
<dbReference type="GO" id="GO:0009166">
    <property type="term" value="P:nucleotide catabolic process"/>
    <property type="evidence" value="ECO:0007669"/>
    <property type="project" value="InterPro"/>
</dbReference>
<name>A0A0J8GFB4_9LIST</name>
<evidence type="ECO:0000256" key="2">
    <source>
        <dbReference type="RuleBase" id="RU362119"/>
    </source>
</evidence>
<evidence type="ECO:0000259" key="3">
    <source>
        <dbReference type="Pfam" id="PF00149"/>
    </source>
</evidence>
<reference evidence="5 6" key="1">
    <citation type="journal article" date="2015" name="Genome Biol. Evol.">
        <title>Comparative Genomics of Listeria Sensu Lato: Genus-Wide Differences in Evolutionary Dynamics and the Progressive Gain of Complex, Potentially Pathogenicity-Related Traits through Lateral Gene Transfer.</title>
        <authorList>
            <person name="Chiara M."/>
            <person name="Caruso M."/>
            <person name="D'Erchia A.M."/>
            <person name="Manzari C."/>
            <person name="Fraccalvieri R."/>
            <person name="Goffredo E."/>
            <person name="Latorre L."/>
            <person name="Miccolupo A."/>
            <person name="Padalino I."/>
            <person name="Santagada G."/>
            <person name="Chiocco D."/>
            <person name="Pesole G."/>
            <person name="Horner D.S."/>
            <person name="Parisi A."/>
        </authorList>
    </citation>
    <scope>NUCLEOTIDE SEQUENCE [LARGE SCALE GENOMIC DNA]</scope>
    <source>
        <strain evidence="5 6">1991</strain>
    </source>
</reference>
<proteinExistence type="inferred from homology"/>
<dbReference type="GO" id="GO:0008253">
    <property type="term" value="F:5'-nucleotidase activity"/>
    <property type="evidence" value="ECO:0007669"/>
    <property type="project" value="TreeGrafter"/>
</dbReference>
<dbReference type="GO" id="GO:0030288">
    <property type="term" value="C:outer membrane-bounded periplasmic space"/>
    <property type="evidence" value="ECO:0007669"/>
    <property type="project" value="TreeGrafter"/>
</dbReference>